<dbReference type="InterPro" id="IPR055823">
    <property type="entry name" value="DUF7399"/>
</dbReference>
<sequence length="128" mass="14336">MNAKVLNVIEPMFSLLPGDTLELTDDGTSYVAEISDSDFNEREVVSATLKISANYAQELVKAGYLQVPTDENKGFINVFDEIDSLLTKYNEDLSNVGSEDMPECMRVEKTTVLKNMIKLLEHLKSVKK</sequence>
<reference evidence="1 2" key="1">
    <citation type="submission" date="2020-07" db="EMBL/GenBank/DDBJ databases">
        <title>Taxonomic proposal: Crassvirales, a new order of highly abundant and diverse bacterial viruses.</title>
        <authorList>
            <person name="Shkoporov A.N."/>
            <person name="Stockdale S.R."/>
            <person name="Guerin E."/>
            <person name="Ross R.P."/>
            <person name="Hill C."/>
        </authorList>
    </citation>
    <scope>NUCLEOTIDE SEQUENCE [LARGE SCALE GENOMIC DNA]</scope>
</reference>
<dbReference type="Pfam" id="PF24132">
    <property type="entry name" value="DUF7399"/>
    <property type="match status" value="1"/>
</dbReference>
<name>A0A7M1RTY1_9CAUD</name>
<organism evidence="1 2">
    <name type="scientific">uncultured phage cr272_1</name>
    <dbReference type="NCBI Taxonomy" id="2772094"/>
    <lineage>
        <taxon>Viruses</taxon>
        <taxon>Duplodnaviria</taxon>
        <taxon>Heunggongvirae</taxon>
        <taxon>Uroviricota</taxon>
        <taxon>Caudoviricetes</taxon>
        <taxon>Crassvirales</taxon>
        <taxon>Suoliviridae</taxon>
        <taxon>Oafivirinae</taxon>
        <taxon>Buhlduvirus</taxon>
        <taxon>Buhlduvirus porcinus</taxon>
    </lineage>
</organism>
<keyword evidence="2" id="KW-1185">Reference proteome</keyword>
<dbReference type="Proteomes" id="UP000594103">
    <property type="component" value="Segment"/>
</dbReference>
<dbReference type="EMBL" id="MT774410">
    <property type="protein sequence ID" value="QOR57798.1"/>
    <property type="molecule type" value="Genomic_DNA"/>
</dbReference>
<evidence type="ECO:0000313" key="2">
    <source>
        <dbReference type="Proteomes" id="UP000594103"/>
    </source>
</evidence>
<dbReference type="RefSeq" id="YP_010113438.1">
    <property type="nucleotide sequence ID" value="NC_055903.1"/>
</dbReference>
<proteinExistence type="predicted"/>
<dbReference type="KEGG" id="vg:65131963"/>
<protein>
    <submittedName>
        <fullName evidence="1">Uncharacterized protein</fullName>
    </submittedName>
</protein>
<accession>A0A7M1RTY1</accession>
<evidence type="ECO:0000313" key="1">
    <source>
        <dbReference type="EMBL" id="QOR57798.1"/>
    </source>
</evidence>
<dbReference type="GeneID" id="65131963"/>